<proteinExistence type="predicted"/>
<comment type="caution">
    <text evidence="1">The sequence shown here is derived from an EMBL/GenBank/DDBJ whole genome shotgun (WGS) entry which is preliminary data.</text>
</comment>
<accession>A0ABX2ERY1</accession>
<keyword evidence="2" id="KW-1185">Reference proteome</keyword>
<dbReference type="EMBL" id="JABRWJ010000012">
    <property type="protein sequence ID" value="NRF71449.1"/>
    <property type="molecule type" value="Genomic_DNA"/>
</dbReference>
<evidence type="ECO:0000313" key="1">
    <source>
        <dbReference type="EMBL" id="NRF71449.1"/>
    </source>
</evidence>
<reference evidence="1 2" key="1">
    <citation type="submission" date="2020-05" db="EMBL/GenBank/DDBJ databases">
        <title>Aquincola sp. isolate from soil.</title>
        <authorList>
            <person name="Han J."/>
            <person name="Kim D.-U."/>
        </authorList>
    </citation>
    <scope>NUCLEOTIDE SEQUENCE [LARGE SCALE GENOMIC DNA]</scope>
    <source>
        <strain evidence="1 2">S2</strain>
    </source>
</reference>
<evidence type="ECO:0000313" key="2">
    <source>
        <dbReference type="Proteomes" id="UP000737171"/>
    </source>
</evidence>
<sequence>MLMRLGAALAVPAVGGAVRAAPVIVELQGGGARLELQFAEGFDAALRQRARVWVERSVAAIVGYFGRFPVPDVELLMQPVAGGGVRGGTAFSHPAPYVRLRLGVDTSSAQFDDDWVLVHEMVHLGVPRVPRRQSWLHEGLATYVEGIARTRAGQMSAATLWHAMQRDMPQGQPQGGDEGLDHTPTWGRTYWGGALFCLLADVQIRRRSGARLGLEHALRGVLAAGGSYAVAWPLPRILEVGDAAIGQTTLAELYALTKDCPAPIDLAALWADLGVVERGGTVELRGDAPLAAVRRAIAG</sequence>
<protein>
    <recommendedName>
        <fullName evidence="3">Peptidase M61 catalytic domain-containing protein</fullName>
    </recommendedName>
</protein>
<dbReference type="Proteomes" id="UP000737171">
    <property type="component" value="Unassembled WGS sequence"/>
</dbReference>
<organism evidence="1 2">
    <name type="scientific">Pseudaquabacterium terrae</name>
    <dbReference type="NCBI Taxonomy" id="2732868"/>
    <lineage>
        <taxon>Bacteria</taxon>
        <taxon>Pseudomonadati</taxon>
        <taxon>Pseudomonadota</taxon>
        <taxon>Betaproteobacteria</taxon>
        <taxon>Burkholderiales</taxon>
        <taxon>Sphaerotilaceae</taxon>
        <taxon>Pseudaquabacterium</taxon>
    </lineage>
</organism>
<gene>
    <name evidence="1" type="ORF">HLB44_31130</name>
</gene>
<name>A0ABX2ERY1_9BURK</name>
<evidence type="ECO:0008006" key="3">
    <source>
        <dbReference type="Google" id="ProtNLM"/>
    </source>
</evidence>